<name>A0A1I5XNB4_9LACT</name>
<organism evidence="3 4">
    <name type="scientific">Desemzia incerta</name>
    <dbReference type="NCBI Taxonomy" id="82801"/>
    <lineage>
        <taxon>Bacteria</taxon>
        <taxon>Bacillati</taxon>
        <taxon>Bacillota</taxon>
        <taxon>Bacilli</taxon>
        <taxon>Lactobacillales</taxon>
        <taxon>Carnobacteriaceae</taxon>
        <taxon>Desemzia</taxon>
    </lineage>
</organism>
<dbReference type="PANTHER" id="PTHR47505:SF1">
    <property type="entry name" value="DNA UTILIZATION PROTEIN YHGH"/>
    <property type="match status" value="1"/>
</dbReference>
<evidence type="ECO:0000313" key="4">
    <source>
        <dbReference type="Proteomes" id="UP000199136"/>
    </source>
</evidence>
<evidence type="ECO:0000313" key="3">
    <source>
        <dbReference type="EMBL" id="SFQ33424.1"/>
    </source>
</evidence>
<dbReference type="InterPro" id="IPR000836">
    <property type="entry name" value="PRTase_dom"/>
</dbReference>
<dbReference type="SUPFAM" id="SSF53271">
    <property type="entry name" value="PRTase-like"/>
    <property type="match status" value="1"/>
</dbReference>
<dbReference type="AlphaFoldDB" id="A0A1I5XNB4"/>
<dbReference type="Pfam" id="PF00156">
    <property type="entry name" value="Pribosyltran"/>
    <property type="match status" value="1"/>
</dbReference>
<dbReference type="PANTHER" id="PTHR47505">
    <property type="entry name" value="DNA UTILIZATION PROTEIN YHGH"/>
    <property type="match status" value="1"/>
</dbReference>
<dbReference type="InterPro" id="IPR029057">
    <property type="entry name" value="PRTase-like"/>
</dbReference>
<dbReference type="RefSeq" id="WP_092480548.1">
    <property type="nucleotide sequence ID" value="NZ_FOXW01000005.1"/>
</dbReference>
<dbReference type="InterPro" id="IPR051910">
    <property type="entry name" value="ComF/GntX_DNA_util-trans"/>
</dbReference>
<dbReference type="EMBL" id="FOXW01000005">
    <property type="protein sequence ID" value="SFQ33424.1"/>
    <property type="molecule type" value="Genomic_DNA"/>
</dbReference>
<evidence type="ECO:0000256" key="1">
    <source>
        <dbReference type="ARBA" id="ARBA00008007"/>
    </source>
</evidence>
<dbReference type="STRING" id="82801.SAMN04488506_1510"/>
<dbReference type="Gene3D" id="3.40.50.2020">
    <property type="match status" value="1"/>
</dbReference>
<dbReference type="CDD" id="cd06223">
    <property type="entry name" value="PRTases_typeI"/>
    <property type="match status" value="1"/>
</dbReference>
<dbReference type="OrthoDB" id="9779910at2"/>
<keyword evidence="4" id="KW-1185">Reference proteome</keyword>
<proteinExistence type="inferred from homology"/>
<protein>
    <submittedName>
        <fullName evidence="3">Competence protein ComFC</fullName>
    </submittedName>
</protein>
<gene>
    <name evidence="3" type="ORF">SAMN04488506_1510</name>
</gene>
<feature type="domain" description="Phosphoribosyltransferase" evidence="2">
    <location>
        <begin position="178"/>
        <end position="231"/>
    </location>
</feature>
<evidence type="ECO:0000259" key="2">
    <source>
        <dbReference type="Pfam" id="PF00156"/>
    </source>
</evidence>
<dbReference type="Proteomes" id="UP000199136">
    <property type="component" value="Unassembled WGS sequence"/>
</dbReference>
<comment type="similarity">
    <text evidence="1">Belongs to the ComF/GntX family.</text>
</comment>
<reference evidence="3 4" key="1">
    <citation type="submission" date="2016-10" db="EMBL/GenBank/DDBJ databases">
        <authorList>
            <person name="de Groot N.N."/>
        </authorList>
    </citation>
    <scope>NUCLEOTIDE SEQUENCE [LARGE SCALE GENOMIC DNA]</scope>
    <source>
        <strain evidence="3 4">DSM 20581</strain>
    </source>
</reference>
<sequence length="232" mass="26667">MNTCLWCGVEEMPVIRLADLIGLSKISSKPLCRKCSFLVSLLDNQSTCIGCGRVWEGSEICPDCIRWKEHYPQYDFQNEAIYEYNSFMKDWIEAYKFKGDYRLGKVVAEPLKKKITQKFDHSWLTVPIPVSKKSIENRGFNQVAGLLSFAEVNYVEVLQHIGTGEKQSSKNRRERMITPQPFEVRREMLDMVVDKKILLIDDVYTTGRTLFHAAECLLSKGAVSVRTLTIAR</sequence>
<accession>A0A1I5XNB4</accession>